<sequence length="92" mass="10405">MARLARRRALISQNVKIDELKMMFEGLATNDDKTINKEELKQLFDDLGALTPSFMAERAIAYGSKKGENKISFEELKDLLIQAPQFGISIKT</sequence>
<accession>A0A3S8V2J7</accession>
<dbReference type="GO" id="GO:0005509">
    <property type="term" value="F:calcium ion binding"/>
    <property type="evidence" value="ECO:0007669"/>
    <property type="project" value="InterPro"/>
</dbReference>
<evidence type="ECO:0000313" key="2">
    <source>
        <dbReference type="EMBL" id="AZL94088.1"/>
    </source>
</evidence>
<proteinExistence type="evidence at transcript level"/>
<dbReference type="PROSITE" id="PS50222">
    <property type="entry name" value="EF_HAND_2"/>
    <property type="match status" value="1"/>
</dbReference>
<name>A0A3S8V2J7_CARPA</name>
<dbReference type="EMBL" id="MH032818">
    <property type="protein sequence ID" value="AZL94088.1"/>
    <property type="molecule type" value="mRNA"/>
</dbReference>
<organism evidence="2">
    <name type="scientific">Carica papaya</name>
    <name type="common">Papaya</name>
    <dbReference type="NCBI Taxonomy" id="3649"/>
    <lineage>
        <taxon>Eukaryota</taxon>
        <taxon>Viridiplantae</taxon>
        <taxon>Streptophyta</taxon>
        <taxon>Embryophyta</taxon>
        <taxon>Tracheophyta</taxon>
        <taxon>Spermatophyta</taxon>
        <taxon>Magnoliopsida</taxon>
        <taxon>eudicotyledons</taxon>
        <taxon>Gunneridae</taxon>
        <taxon>Pentapetalae</taxon>
        <taxon>rosids</taxon>
        <taxon>malvids</taxon>
        <taxon>Brassicales</taxon>
        <taxon>Caricaceae</taxon>
        <taxon>Carica</taxon>
    </lineage>
</organism>
<dbReference type="InterPro" id="IPR011992">
    <property type="entry name" value="EF-hand-dom_pair"/>
</dbReference>
<evidence type="ECO:0000259" key="1">
    <source>
        <dbReference type="PROSITE" id="PS50222"/>
    </source>
</evidence>
<dbReference type="Gene3D" id="1.10.238.10">
    <property type="entry name" value="EF-hand"/>
    <property type="match status" value="1"/>
</dbReference>
<protein>
    <submittedName>
        <fullName evidence="2">Calmodulin-like protein 10</fullName>
    </submittedName>
</protein>
<feature type="domain" description="EF-hand" evidence="1">
    <location>
        <begin position="15"/>
        <end position="50"/>
    </location>
</feature>
<reference evidence="2" key="1">
    <citation type="submission" date="2018-03" db="EMBL/GenBank/DDBJ databases">
        <title>Calmodulin and Calmodulin-like Proteins Reveal their Involvement in Stress Response and Fruit Ripening in Papaya.</title>
        <authorList>
            <person name="Ding X."/>
            <person name="Zhang L."/>
            <person name="Hao Y."/>
            <person name="Xiao S."/>
            <person name="Wu Z."/>
            <person name="Chen W."/>
            <person name="Li X."/>
            <person name="Zhu X."/>
        </authorList>
    </citation>
    <scope>NUCLEOTIDE SEQUENCE</scope>
    <source>
        <tissue evidence="2">Fruit</tissue>
    </source>
</reference>
<dbReference type="InterPro" id="IPR002048">
    <property type="entry name" value="EF_hand_dom"/>
</dbReference>
<dbReference type="AlphaFoldDB" id="A0A3S8V2J7"/>
<dbReference type="SUPFAM" id="SSF47473">
    <property type="entry name" value="EF-hand"/>
    <property type="match status" value="1"/>
</dbReference>